<comment type="caution">
    <text evidence="1">The sequence shown here is derived from an EMBL/GenBank/DDBJ whole genome shotgun (WGS) entry which is preliminary data.</text>
</comment>
<protein>
    <submittedName>
        <fullName evidence="1">Uncharacterized protein</fullName>
    </submittedName>
</protein>
<accession>X1BLV1</accession>
<proteinExistence type="predicted"/>
<name>X1BLV1_9ZZZZ</name>
<dbReference type="AlphaFoldDB" id="X1BLV1"/>
<dbReference type="SUPFAM" id="SSF48239">
    <property type="entry name" value="Terpenoid cyclases/Protein prenyltransferases"/>
    <property type="match status" value="1"/>
</dbReference>
<evidence type="ECO:0000313" key="1">
    <source>
        <dbReference type="EMBL" id="GAG73091.1"/>
    </source>
</evidence>
<dbReference type="InterPro" id="IPR008930">
    <property type="entry name" value="Terpenoid_cyclase/PrenylTrfase"/>
</dbReference>
<sequence length="217" mass="24870">MEINNYILNWLLEDNNPGVRVRTLTELCGFSENHKKVKTSRQLVVDSLEAAKDLSWMALKGQILVYNLTALAESGLTRKDIKIDSVVDKIISMPFDIGCGDLMALRAMVMLGYGNNPEVKKRLTQMKNDQLPDGGWLCLHRVRKMKKIPKSCIKAAMHGLLCISELKKRGIIYDGTEELTTYFLKRRLFYRRDNPKDPMLSVIPMIFLHPMLLMNQV</sequence>
<dbReference type="EMBL" id="BART01003231">
    <property type="protein sequence ID" value="GAG73091.1"/>
    <property type="molecule type" value="Genomic_DNA"/>
</dbReference>
<organism evidence="1">
    <name type="scientific">marine sediment metagenome</name>
    <dbReference type="NCBI Taxonomy" id="412755"/>
    <lineage>
        <taxon>unclassified sequences</taxon>
        <taxon>metagenomes</taxon>
        <taxon>ecological metagenomes</taxon>
    </lineage>
</organism>
<gene>
    <name evidence="1" type="ORF">S01H4_09106</name>
</gene>
<feature type="non-terminal residue" evidence="1">
    <location>
        <position position="217"/>
    </location>
</feature>
<reference evidence="1" key="1">
    <citation type="journal article" date="2014" name="Front. Microbiol.">
        <title>High frequency of phylogenetically diverse reductive dehalogenase-homologous genes in deep subseafloor sedimentary metagenomes.</title>
        <authorList>
            <person name="Kawai M."/>
            <person name="Futagami T."/>
            <person name="Toyoda A."/>
            <person name="Takaki Y."/>
            <person name="Nishi S."/>
            <person name="Hori S."/>
            <person name="Arai W."/>
            <person name="Tsubouchi T."/>
            <person name="Morono Y."/>
            <person name="Uchiyama I."/>
            <person name="Ito T."/>
            <person name="Fujiyama A."/>
            <person name="Inagaki F."/>
            <person name="Takami H."/>
        </authorList>
    </citation>
    <scope>NUCLEOTIDE SEQUENCE</scope>
    <source>
        <strain evidence="1">Expedition CK06-06</strain>
    </source>
</reference>